<gene>
    <name evidence="1" type="ORF">SS1G_04640</name>
</gene>
<dbReference type="EMBL" id="CH476625">
    <property type="protein sequence ID" value="EDO02164.1"/>
    <property type="molecule type" value="Genomic_DNA"/>
</dbReference>
<name>A7EH48_SCLS1</name>
<evidence type="ECO:0000313" key="2">
    <source>
        <dbReference type="Proteomes" id="UP000001312"/>
    </source>
</evidence>
<dbReference type="RefSeq" id="XP_001594832.1">
    <property type="nucleotide sequence ID" value="XM_001594782.1"/>
</dbReference>
<organism evidence="1 2">
    <name type="scientific">Sclerotinia sclerotiorum (strain ATCC 18683 / 1980 / Ss-1)</name>
    <name type="common">White mold</name>
    <name type="synonym">Whetzelinia sclerotiorum</name>
    <dbReference type="NCBI Taxonomy" id="665079"/>
    <lineage>
        <taxon>Eukaryota</taxon>
        <taxon>Fungi</taxon>
        <taxon>Dikarya</taxon>
        <taxon>Ascomycota</taxon>
        <taxon>Pezizomycotina</taxon>
        <taxon>Leotiomycetes</taxon>
        <taxon>Helotiales</taxon>
        <taxon>Sclerotiniaceae</taxon>
        <taxon>Sclerotinia</taxon>
    </lineage>
</organism>
<keyword evidence="2" id="KW-1185">Reference proteome</keyword>
<dbReference type="KEGG" id="ssl:SS1G_04640"/>
<accession>A7EH48</accession>
<dbReference type="HOGENOM" id="CLU_2832713_0_0_1"/>
<dbReference type="GeneID" id="5490646"/>
<dbReference type="InParanoid" id="A7EH48"/>
<dbReference type="AlphaFoldDB" id="A7EH48"/>
<reference evidence="2" key="1">
    <citation type="journal article" date="2011" name="PLoS Genet.">
        <title>Genomic analysis of the necrotrophic fungal pathogens Sclerotinia sclerotiorum and Botrytis cinerea.</title>
        <authorList>
            <person name="Amselem J."/>
            <person name="Cuomo C.A."/>
            <person name="van Kan J.A."/>
            <person name="Viaud M."/>
            <person name="Benito E.P."/>
            <person name="Couloux A."/>
            <person name="Coutinho P.M."/>
            <person name="de Vries R.P."/>
            <person name="Dyer P.S."/>
            <person name="Fillinger S."/>
            <person name="Fournier E."/>
            <person name="Gout L."/>
            <person name="Hahn M."/>
            <person name="Kohn L."/>
            <person name="Lapalu N."/>
            <person name="Plummer K.M."/>
            <person name="Pradier J.M."/>
            <person name="Quevillon E."/>
            <person name="Sharon A."/>
            <person name="Simon A."/>
            <person name="ten Have A."/>
            <person name="Tudzynski B."/>
            <person name="Tudzynski P."/>
            <person name="Wincker P."/>
            <person name="Andrew M."/>
            <person name="Anthouard V."/>
            <person name="Beever R.E."/>
            <person name="Beffa R."/>
            <person name="Benoit I."/>
            <person name="Bouzid O."/>
            <person name="Brault B."/>
            <person name="Chen Z."/>
            <person name="Choquer M."/>
            <person name="Collemare J."/>
            <person name="Cotton P."/>
            <person name="Danchin E.G."/>
            <person name="Da Silva C."/>
            <person name="Gautier A."/>
            <person name="Giraud C."/>
            <person name="Giraud T."/>
            <person name="Gonzalez C."/>
            <person name="Grossetete S."/>
            <person name="Guldener U."/>
            <person name="Henrissat B."/>
            <person name="Howlett B.J."/>
            <person name="Kodira C."/>
            <person name="Kretschmer M."/>
            <person name="Lappartient A."/>
            <person name="Leroch M."/>
            <person name="Levis C."/>
            <person name="Mauceli E."/>
            <person name="Neuveglise C."/>
            <person name="Oeser B."/>
            <person name="Pearson M."/>
            <person name="Poulain J."/>
            <person name="Poussereau N."/>
            <person name="Quesneville H."/>
            <person name="Rascle C."/>
            <person name="Schumacher J."/>
            <person name="Segurens B."/>
            <person name="Sexton A."/>
            <person name="Silva E."/>
            <person name="Sirven C."/>
            <person name="Soanes D.M."/>
            <person name="Talbot N.J."/>
            <person name="Templeton M."/>
            <person name="Yandava C."/>
            <person name="Yarden O."/>
            <person name="Zeng Q."/>
            <person name="Rollins J.A."/>
            <person name="Lebrun M.H."/>
            <person name="Dickman M."/>
        </authorList>
    </citation>
    <scope>NUCLEOTIDE SEQUENCE [LARGE SCALE GENOMIC DNA]</scope>
    <source>
        <strain evidence="2">ATCC 18683 / 1980 / Ss-1</strain>
    </source>
</reference>
<evidence type="ECO:0000313" key="1">
    <source>
        <dbReference type="EMBL" id="EDO02164.1"/>
    </source>
</evidence>
<protein>
    <submittedName>
        <fullName evidence="1">Uncharacterized protein</fullName>
    </submittedName>
</protein>
<dbReference type="Proteomes" id="UP000001312">
    <property type="component" value="Unassembled WGS sequence"/>
</dbReference>
<proteinExistence type="predicted"/>
<sequence length="66" mass="7429">MTLIIPIPCTCEPSGREIPYQNAVVEIAISGLNLWGSQTGKFACYHDVVSWFDVDCSKLDEYFEDL</sequence>